<dbReference type="UniPathway" id="UPA00251">
    <property type="reaction ID" value="UER00320"/>
</dbReference>
<keyword evidence="12" id="KW-1185">Reference proteome</keyword>
<dbReference type="GO" id="GO:0006780">
    <property type="term" value="P:uroporphyrinogen III biosynthetic process"/>
    <property type="evidence" value="ECO:0007669"/>
    <property type="project" value="UniProtKB-UniRule"/>
</dbReference>
<gene>
    <name evidence="11" type="primary">hemD</name>
    <name evidence="11" type="ORF">RVIR1_01740</name>
</gene>
<dbReference type="KEGG" id="rvi:RVIR1_01740"/>
<accession>A0A2Z5UUN8</accession>
<reference evidence="11 12" key="1">
    <citation type="submission" date="2017-03" db="EMBL/GenBank/DDBJ databases">
        <title>The genome sequence of Candidatus Rickettsiella viridis.</title>
        <authorList>
            <person name="Nikoh N."/>
            <person name="Tsuchida T."/>
            <person name="Yamaguchi K."/>
            <person name="Maeda T."/>
            <person name="Shigenobu S."/>
            <person name="Fukatsu T."/>
        </authorList>
    </citation>
    <scope>NUCLEOTIDE SEQUENCE [LARGE SCALE GENOMIC DNA]</scope>
    <source>
        <strain evidence="11 12">Ap-RA04</strain>
    </source>
</reference>
<dbReference type="EC" id="4.2.1.75" evidence="3 9"/>
<dbReference type="InterPro" id="IPR039793">
    <property type="entry name" value="UROS/Hem4"/>
</dbReference>
<evidence type="ECO:0000313" key="11">
    <source>
        <dbReference type="EMBL" id="BBB14711.1"/>
    </source>
</evidence>
<protein>
    <recommendedName>
        <fullName evidence="7 9">Uroporphyrinogen-III synthase</fullName>
        <ecNumber evidence="3 9">4.2.1.75</ecNumber>
    </recommendedName>
</protein>
<comment type="pathway">
    <text evidence="1 9">Porphyrin-containing compound metabolism; protoporphyrin-IX biosynthesis; coproporphyrinogen-III from 5-aminolevulinate: step 3/4.</text>
</comment>
<dbReference type="AlphaFoldDB" id="A0A2Z5UUN8"/>
<organism evidence="11 12">
    <name type="scientific">Candidatus Rickettsiella viridis</name>
    <dbReference type="NCBI Taxonomy" id="676208"/>
    <lineage>
        <taxon>Bacteria</taxon>
        <taxon>Pseudomonadati</taxon>
        <taxon>Pseudomonadota</taxon>
        <taxon>Gammaproteobacteria</taxon>
        <taxon>Legionellales</taxon>
        <taxon>Coxiellaceae</taxon>
        <taxon>Rickettsiella</taxon>
    </lineage>
</organism>
<evidence type="ECO:0000256" key="7">
    <source>
        <dbReference type="ARBA" id="ARBA00040167"/>
    </source>
</evidence>
<dbReference type="InterPro" id="IPR003754">
    <property type="entry name" value="4pyrrol_synth_uPrphyn_synth"/>
</dbReference>
<dbReference type="GO" id="GO:0006782">
    <property type="term" value="P:protoporphyrinogen IX biosynthetic process"/>
    <property type="evidence" value="ECO:0007669"/>
    <property type="project" value="UniProtKB-UniRule"/>
</dbReference>
<feature type="domain" description="Tetrapyrrole biosynthesis uroporphyrinogen III synthase" evidence="10">
    <location>
        <begin position="20"/>
        <end position="244"/>
    </location>
</feature>
<dbReference type="EMBL" id="AP018005">
    <property type="protein sequence ID" value="BBB14711.1"/>
    <property type="molecule type" value="Genomic_DNA"/>
</dbReference>
<comment type="function">
    <text evidence="6 9">Catalyzes cyclization of the linear tetrapyrrole, hydroxymethylbilane, to the macrocyclic uroporphyrinogen III.</text>
</comment>
<evidence type="ECO:0000256" key="8">
    <source>
        <dbReference type="ARBA" id="ARBA00048617"/>
    </source>
</evidence>
<dbReference type="PANTHER" id="PTHR38042:SF1">
    <property type="entry name" value="UROPORPHYRINOGEN-III SYNTHASE, CHLOROPLASTIC"/>
    <property type="match status" value="1"/>
</dbReference>
<dbReference type="SUPFAM" id="SSF69618">
    <property type="entry name" value="HemD-like"/>
    <property type="match status" value="1"/>
</dbReference>
<dbReference type="PANTHER" id="PTHR38042">
    <property type="entry name" value="UROPORPHYRINOGEN-III SYNTHASE, CHLOROPLASTIC"/>
    <property type="match status" value="1"/>
</dbReference>
<evidence type="ECO:0000313" key="12">
    <source>
        <dbReference type="Proteomes" id="UP000282483"/>
    </source>
</evidence>
<dbReference type="Gene3D" id="3.40.50.10090">
    <property type="match status" value="2"/>
</dbReference>
<evidence type="ECO:0000256" key="9">
    <source>
        <dbReference type="RuleBase" id="RU366031"/>
    </source>
</evidence>
<dbReference type="Pfam" id="PF02602">
    <property type="entry name" value="HEM4"/>
    <property type="match status" value="1"/>
</dbReference>
<comment type="similarity">
    <text evidence="2 9">Belongs to the uroporphyrinogen-III synthase family.</text>
</comment>
<dbReference type="RefSeq" id="WP_126322228.1">
    <property type="nucleotide sequence ID" value="NZ_AP018005.1"/>
</dbReference>
<dbReference type="CDD" id="cd06578">
    <property type="entry name" value="HemD"/>
    <property type="match status" value="1"/>
</dbReference>
<dbReference type="Proteomes" id="UP000282483">
    <property type="component" value="Chromosome"/>
</dbReference>
<evidence type="ECO:0000256" key="5">
    <source>
        <dbReference type="ARBA" id="ARBA00023244"/>
    </source>
</evidence>
<sequence length="267" mass="30128">METLHRLKVLITRPEHQAKKLASDIQAHAGIPIFFPTIEIVPTDNTMLISEVFKKIDHYDFVIFISPNAVLQSASYIHHFWPSWPKKTKIMAIGPGTEATLKILNLSVDYRPEKDFNSEGLLALPPLQSPKQKKILICQGENGCLSLINTLEKRSANVNTLNLYKRSCPRLITNNIPNSNEIDIIICTSNTGLKNLVNLLQADWHDVLFDKQLLVISLRIAEFAEKLGFVKAPLISDNASNEAILNTLSRWEKEIWSKNRQSSPPPS</sequence>
<dbReference type="InterPro" id="IPR036108">
    <property type="entry name" value="4pyrrol_syn_uPrphyn_synt_sf"/>
</dbReference>
<dbReference type="OrthoDB" id="9787650at2"/>
<comment type="catalytic activity">
    <reaction evidence="8 9">
        <text>hydroxymethylbilane = uroporphyrinogen III + H2O</text>
        <dbReference type="Rhea" id="RHEA:18965"/>
        <dbReference type="ChEBI" id="CHEBI:15377"/>
        <dbReference type="ChEBI" id="CHEBI:57308"/>
        <dbReference type="ChEBI" id="CHEBI:57845"/>
        <dbReference type="EC" id="4.2.1.75"/>
    </reaction>
</comment>
<keyword evidence="4 9" id="KW-0456">Lyase</keyword>
<evidence type="ECO:0000256" key="3">
    <source>
        <dbReference type="ARBA" id="ARBA00013109"/>
    </source>
</evidence>
<evidence type="ECO:0000256" key="6">
    <source>
        <dbReference type="ARBA" id="ARBA00037589"/>
    </source>
</evidence>
<evidence type="ECO:0000256" key="1">
    <source>
        <dbReference type="ARBA" id="ARBA00004772"/>
    </source>
</evidence>
<evidence type="ECO:0000256" key="4">
    <source>
        <dbReference type="ARBA" id="ARBA00023239"/>
    </source>
</evidence>
<proteinExistence type="inferred from homology"/>
<keyword evidence="5 9" id="KW-0627">Porphyrin biosynthesis</keyword>
<name>A0A2Z5UUN8_9COXI</name>
<dbReference type="GO" id="GO:0004852">
    <property type="term" value="F:uroporphyrinogen-III synthase activity"/>
    <property type="evidence" value="ECO:0007669"/>
    <property type="project" value="UniProtKB-UniRule"/>
</dbReference>
<evidence type="ECO:0000259" key="10">
    <source>
        <dbReference type="Pfam" id="PF02602"/>
    </source>
</evidence>
<evidence type="ECO:0000256" key="2">
    <source>
        <dbReference type="ARBA" id="ARBA00008133"/>
    </source>
</evidence>